<organism evidence="3 4">
    <name type="scientific">Phytophthora sojae (strain P6497)</name>
    <name type="common">Soybean stem and root rot agent</name>
    <name type="synonym">Phytophthora megasperma f. sp. glycines</name>
    <dbReference type="NCBI Taxonomy" id="1094619"/>
    <lineage>
        <taxon>Eukaryota</taxon>
        <taxon>Sar</taxon>
        <taxon>Stramenopiles</taxon>
        <taxon>Oomycota</taxon>
        <taxon>Peronosporomycetes</taxon>
        <taxon>Peronosporales</taxon>
        <taxon>Peronosporaceae</taxon>
        <taxon>Phytophthora</taxon>
    </lineage>
</organism>
<feature type="compositionally biased region" description="Polar residues" evidence="1">
    <location>
        <begin position="386"/>
        <end position="397"/>
    </location>
</feature>
<dbReference type="InParanoid" id="G4YHC6"/>
<reference evidence="3 4" key="1">
    <citation type="journal article" date="2006" name="Science">
        <title>Phytophthora genome sequences uncover evolutionary origins and mechanisms of pathogenesis.</title>
        <authorList>
            <person name="Tyler B.M."/>
            <person name="Tripathy S."/>
            <person name="Zhang X."/>
            <person name="Dehal P."/>
            <person name="Jiang R.H."/>
            <person name="Aerts A."/>
            <person name="Arredondo F.D."/>
            <person name="Baxter L."/>
            <person name="Bensasson D."/>
            <person name="Beynon J.L."/>
            <person name="Chapman J."/>
            <person name="Damasceno C.M."/>
            <person name="Dorrance A.E."/>
            <person name="Dou D."/>
            <person name="Dickerman A.W."/>
            <person name="Dubchak I.L."/>
            <person name="Garbelotto M."/>
            <person name="Gijzen M."/>
            <person name="Gordon S.G."/>
            <person name="Govers F."/>
            <person name="Grunwald N.J."/>
            <person name="Huang W."/>
            <person name="Ivors K.L."/>
            <person name="Jones R.W."/>
            <person name="Kamoun S."/>
            <person name="Krampis K."/>
            <person name="Lamour K.H."/>
            <person name="Lee M.K."/>
            <person name="McDonald W.H."/>
            <person name="Medina M."/>
            <person name="Meijer H.J."/>
            <person name="Nordberg E.K."/>
            <person name="Maclean D.J."/>
            <person name="Ospina-Giraldo M.D."/>
            <person name="Morris P.F."/>
            <person name="Phuntumart V."/>
            <person name="Putnam N.H."/>
            <person name="Rash S."/>
            <person name="Rose J.K."/>
            <person name="Sakihama Y."/>
            <person name="Salamov A.A."/>
            <person name="Savidor A."/>
            <person name="Scheuring C.F."/>
            <person name="Smith B.M."/>
            <person name="Sobral B.W."/>
            <person name="Terry A."/>
            <person name="Torto-Alalibo T.A."/>
            <person name="Win J."/>
            <person name="Xu Z."/>
            <person name="Zhang H."/>
            <person name="Grigoriev I.V."/>
            <person name="Rokhsar D.S."/>
            <person name="Boore J.L."/>
        </authorList>
    </citation>
    <scope>NUCLEOTIDE SEQUENCE [LARGE SCALE GENOMIC DNA]</scope>
    <source>
        <strain evidence="3 4">P6497</strain>
    </source>
</reference>
<keyword evidence="4" id="KW-1185">Reference proteome</keyword>
<keyword evidence="2" id="KW-0472">Membrane</keyword>
<evidence type="ECO:0000313" key="4">
    <source>
        <dbReference type="Proteomes" id="UP000002640"/>
    </source>
</evidence>
<feature type="compositionally biased region" description="Basic and acidic residues" evidence="1">
    <location>
        <begin position="451"/>
        <end position="473"/>
    </location>
</feature>
<feature type="compositionally biased region" description="Basic and acidic residues" evidence="1">
    <location>
        <begin position="123"/>
        <end position="133"/>
    </location>
</feature>
<keyword evidence="2" id="KW-1133">Transmembrane helix</keyword>
<accession>G4YHC6</accession>
<evidence type="ECO:0008006" key="5">
    <source>
        <dbReference type="Google" id="ProtNLM"/>
    </source>
</evidence>
<dbReference type="GeneID" id="20639182"/>
<dbReference type="Proteomes" id="UP000002640">
    <property type="component" value="Unassembled WGS sequence"/>
</dbReference>
<feature type="compositionally biased region" description="Low complexity" evidence="1">
    <location>
        <begin position="282"/>
        <end position="294"/>
    </location>
</feature>
<gene>
    <name evidence="3" type="ORF">PHYSODRAFT_260459</name>
</gene>
<feature type="compositionally biased region" description="Basic and acidic residues" evidence="1">
    <location>
        <begin position="423"/>
        <end position="434"/>
    </location>
</feature>
<feature type="region of interest" description="Disordered" evidence="1">
    <location>
        <begin position="95"/>
        <end position="232"/>
    </location>
</feature>
<feature type="transmembrane region" description="Helical" evidence="2">
    <location>
        <begin position="12"/>
        <end position="34"/>
    </location>
</feature>
<protein>
    <recommendedName>
        <fullName evidence="5">Transmembrane protein</fullName>
    </recommendedName>
</protein>
<sequence>MLFLPLEEDSWLFRLCLYYGLLVLLLELLVPLVFHRRVRVEIPRVALRGPAVPLSTREFVQRRRALQQQLAALQRALAETPRRSPQKRKQLLIDASAVRDRPDASPSPSPSPLASPTSSVKVSRLESSRETSGNKRRVERSERKGDGEEQRDRDEAGQRREDTVVDGEQVQVSRQDPVALNNSSATRPARSGGFSFDEVDREEEEGEENQASRNESVGWEQVARRRESPTFSGRRPVRLVADDVGPVRYNGPSEAASRLEALIRARRRRASTTPVYAPPPTTTAAVSSPSSSPPLNDVRVTEVEESSLEHGGSTTPNPVPEAIPSLYGHQDEGQAVEDDEETKDSEPLTDFQAFCASFATGGSAAAQKALAKRKHHEAFGSEDEQATSTAGVAQQSVETRKHPRVFEEEEEQVADEVTPVEPHSAEKRTHHEAFGSDGDGAVDDAVGAEQVLEKRTRDEAFGAEEKLEWPQEK</sequence>
<evidence type="ECO:0000313" key="3">
    <source>
        <dbReference type="EMBL" id="EGZ28445.1"/>
    </source>
</evidence>
<feature type="compositionally biased region" description="Polar residues" evidence="1">
    <location>
        <begin position="170"/>
        <end position="186"/>
    </location>
</feature>
<dbReference type="OMA" id="HHEAFGS"/>
<name>G4YHC6_PHYSP</name>
<feature type="compositionally biased region" description="Acidic residues" evidence="1">
    <location>
        <begin position="334"/>
        <end position="343"/>
    </location>
</feature>
<keyword evidence="2" id="KW-0812">Transmembrane</keyword>
<dbReference type="EMBL" id="JH159151">
    <property type="protein sequence ID" value="EGZ28445.1"/>
    <property type="molecule type" value="Genomic_DNA"/>
</dbReference>
<evidence type="ECO:0000256" key="2">
    <source>
        <dbReference type="SAM" id="Phobius"/>
    </source>
</evidence>
<dbReference type="KEGG" id="psoj:PHYSODRAFT_260459"/>
<dbReference type="AlphaFoldDB" id="G4YHC6"/>
<feature type="compositionally biased region" description="Acidic residues" evidence="1">
    <location>
        <begin position="197"/>
        <end position="208"/>
    </location>
</feature>
<evidence type="ECO:0000256" key="1">
    <source>
        <dbReference type="SAM" id="MobiDB-lite"/>
    </source>
</evidence>
<feature type="region of interest" description="Disordered" evidence="1">
    <location>
        <begin position="269"/>
        <end position="349"/>
    </location>
</feature>
<feature type="region of interest" description="Disordered" evidence="1">
    <location>
        <begin position="372"/>
        <end position="473"/>
    </location>
</feature>
<feature type="compositionally biased region" description="Basic and acidic residues" evidence="1">
    <location>
        <begin position="139"/>
        <end position="163"/>
    </location>
</feature>
<dbReference type="RefSeq" id="XP_009515720.1">
    <property type="nucleotide sequence ID" value="XM_009517425.1"/>
</dbReference>
<dbReference type="STRING" id="1094619.G4YHC6"/>
<proteinExistence type="predicted"/>